<evidence type="ECO:0000313" key="7">
    <source>
        <dbReference type="Proteomes" id="UP000032305"/>
    </source>
</evidence>
<dbReference type="OrthoDB" id="9793753at2"/>
<dbReference type="GO" id="GO:0042026">
    <property type="term" value="P:protein refolding"/>
    <property type="evidence" value="ECO:0007669"/>
    <property type="project" value="TreeGrafter"/>
</dbReference>
<evidence type="ECO:0000256" key="4">
    <source>
        <dbReference type="ARBA" id="ARBA00023186"/>
    </source>
</evidence>
<keyword evidence="4" id="KW-0143">Chaperone</keyword>
<keyword evidence="5" id="KW-0676">Redox-active center</keyword>
<dbReference type="Gene3D" id="3.90.1280.10">
    <property type="entry name" value="HSP33 redox switch-like"/>
    <property type="match status" value="1"/>
</dbReference>
<dbReference type="Gene3D" id="1.10.287.480">
    <property type="entry name" value="helix hairpin bin"/>
    <property type="match status" value="1"/>
</dbReference>
<proteinExistence type="predicted"/>
<dbReference type="SUPFAM" id="SSF118352">
    <property type="entry name" value="HSP33 redox switch-like"/>
    <property type="match status" value="1"/>
</dbReference>
<dbReference type="AlphaFoldDB" id="A0A0A1W3T5"/>
<comment type="caution">
    <text evidence="6">The sequence shown here is derived from an EMBL/GenBank/DDBJ whole genome shotgun (WGS) entry which is preliminary data.</text>
</comment>
<dbReference type="Proteomes" id="UP000032305">
    <property type="component" value="Unassembled WGS sequence"/>
</dbReference>
<evidence type="ECO:0000256" key="3">
    <source>
        <dbReference type="ARBA" id="ARBA00023157"/>
    </source>
</evidence>
<dbReference type="PANTHER" id="PTHR30111:SF1">
    <property type="entry name" value="33 KDA CHAPERONIN"/>
    <property type="match status" value="1"/>
</dbReference>
<dbReference type="EMBL" id="BBPI01000019">
    <property type="protein sequence ID" value="GAM00095.1"/>
    <property type="molecule type" value="Genomic_DNA"/>
</dbReference>
<sequence>MTDITLPDLDRAIGFIIPEHHARGRLVRLGPVLDEILAAHAYPPAIERLLAEALTLTALMGATLKDTSGQLTIQTRSDSGVIRLLVCDYRGGELRGYVQYDEDRLAELPAEPTLFALFGQGYLAITFDLAMTDERYQGIVPLDGDTLSSAAESYFIQSEQIPSLLRVGITKGPDGRTVAGGLFLQHLPEGEEGRERLHVKLDHPEWEHVQALGQTMQVEELADAALPLETLVWRLFNEEQNVRVSESPAIVRGCRCSADYIASVITKFSVEERREMADADGLIQVDCAFCAKKFPVPFDAEAAA</sequence>
<dbReference type="SUPFAM" id="SSF64397">
    <property type="entry name" value="Hsp33 domain"/>
    <property type="match status" value="1"/>
</dbReference>
<evidence type="ECO:0000256" key="5">
    <source>
        <dbReference type="ARBA" id="ARBA00023284"/>
    </source>
</evidence>
<keyword evidence="2" id="KW-0862">Zinc</keyword>
<accession>A0A0A1W3T5</accession>
<dbReference type="RefSeq" id="WP_042484405.1">
    <property type="nucleotide sequence ID" value="NZ_BBPI01000019.1"/>
</dbReference>
<dbReference type="GO" id="GO:0044183">
    <property type="term" value="F:protein folding chaperone"/>
    <property type="evidence" value="ECO:0007669"/>
    <property type="project" value="TreeGrafter"/>
</dbReference>
<keyword evidence="3" id="KW-1015">Disulfide bond</keyword>
<dbReference type="eggNOG" id="COG1281">
    <property type="taxonomic scope" value="Bacteria"/>
</dbReference>
<keyword evidence="7" id="KW-1185">Reference proteome</keyword>
<dbReference type="Pfam" id="PF01430">
    <property type="entry name" value="HSP33"/>
    <property type="match status" value="1"/>
</dbReference>
<name>A0A0A1W3T5_9SPHN</name>
<keyword evidence="1" id="KW-0963">Cytoplasm</keyword>
<dbReference type="CDD" id="cd00498">
    <property type="entry name" value="Hsp33"/>
    <property type="match status" value="1"/>
</dbReference>
<dbReference type="PIRSF" id="PIRSF005261">
    <property type="entry name" value="Heat_shock_Hsp33"/>
    <property type="match status" value="1"/>
</dbReference>
<dbReference type="GO" id="GO:0005737">
    <property type="term" value="C:cytoplasm"/>
    <property type="evidence" value="ECO:0007669"/>
    <property type="project" value="InterPro"/>
</dbReference>
<dbReference type="InterPro" id="IPR016154">
    <property type="entry name" value="Heat_shock_Hsp33_C"/>
</dbReference>
<evidence type="ECO:0000313" key="6">
    <source>
        <dbReference type="EMBL" id="GAM00095.1"/>
    </source>
</evidence>
<reference evidence="6 7" key="1">
    <citation type="submission" date="2014-11" db="EMBL/GenBank/DDBJ databases">
        <title>Whole genome shotgun sequence of Sphingomonas parapaucimobilis NBRC 15100.</title>
        <authorList>
            <person name="Katano-Makiyama Y."/>
            <person name="Hosoyama A."/>
            <person name="Hashimoto M."/>
            <person name="Hosoyama Y."/>
            <person name="Noguchi M."/>
            <person name="Numata M."/>
            <person name="Tsuchikane K."/>
            <person name="Hirakata S."/>
            <person name="Uohara A."/>
            <person name="Shimodaira J."/>
            <person name="Ohji S."/>
            <person name="Ichikawa N."/>
            <person name="Kimura A."/>
            <person name="Yamazoe A."/>
            <person name="Fujita N."/>
        </authorList>
    </citation>
    <scope>NUCLEOTIDE SEQUENCE [LARGE SCALE GENOMIC DNA]</scope>
    <source>
        <strain evidence="6 7">NBRC 15100</strain>
    </source>
</reference>
<gene>
    <name evidence="6" type="primary">hslO</name>
    <name evidence="6" type="ORF">SP5_019_00010</name>
</gene>
<dbReference type="Gene3D" id="3.55.30.10">
    <property type="entry name" value="Hsp33 domain"/>
    <property type="match status" value="1"/>
</dbReference>
<evidence type="ECO:0000256" key="1">
    <source>
        <dbReference type="ARBA" id="ARBA00022490"/>
    </source>
</evidence>
<organism evidence="6 7">
    <name type="scientific">Sphingomonas parapaucimobilis NBRC 15100</name>
    <dbReference type="NCBI Taxonomy" id="1219049"/>
    <lineage>
        <taxon>Bacteria</taxon>
        <taxon>Pseudomonadati</taxon>
        <taxon>Pseudomonadota</taxon>
        <taxon>Alphaproteobacteria</taxon>
        <taxon>Sphingomonadales</taxon>
        <taxon>Sphingomonadaceae</taxon>
        <taxon>Sphingomonas</taxon>
    </lineage>
</organism>
<dbReference type="InterPro" id="IPR023212">
    <property type="entry name" value="Hsp33_helix_hairpin_bin_dom_sf"/>
</dbReference>
<dbReference type="InterPro" id="IPR000397">
    <property type="entry name" value="Heat_shock_Hsp33"/>
</dbReference>
<evidence type="ECO:0000256" key="2">
    <source>
        <dbReference type="ARBA" id="ARBA00022833"/>
    </source>
</evidence>
<dbReference type="InterPro" id="IPR016153">
    <property type="entry name" value="Heat_shock_Hsp33_N"/>
</dbReference>
<dbReference type="PANTHER" id="PTHR30111">
    <property type="entry name" value="33 KDA CHAPERONIN"/>
    <property type="match status" value="1"/>
</dbReference>
<dbReference type="GO" id="GO:0051082">
    <property type="term" value="F:unfolded protein binding"/>
    <property type="evidence" value="ECO:0007669"/>
    <property type="project" value="InterPro"/>
</dbReference>
<protein>
    <submittedName>
        <fullName evidence="6">33 kDa chaperonin</fullName>
    </submittedName>
</protein>